<dbReference type="GO" id="GO:0005886">
    <property type="term" value="C:plasma membrane"/>
    <property type="evidence" value="ECO:0007669"/>
    <property type="project" value="UniProtKB-SubCell"/>
</dbReference>
<dbReference type="InterPro" id="IPR051449">
    <property type="entry name" value="ABC-2_transporter_component"/>
</dbReference>
<dbReference type="PANTHER" id="PTHR30294">
    <property type="entry name" value="MEMBRANE COMPONENT OF ABC TRANSPORTER YHHJ-RELATED"/>
    <property type="match status" value="1"/>
</dbReference>
<feature type="transmembrane region" description="Helical" evidence="6">
    <location>
        <begin position="304"/>
        <end position="322"/>
    </location>
</feature>
<dbReference type="PANTHER" id="PTHR30294:SF29">
    <property type="entry name" value="MULTIDRUG ABC TRANSPORTER PERMEASE YBHS-RELATED"/>
    <property type="match status" value="1"/>
</dbReference>
<comment type="subcellular location">
    <subcellularLocation>
        <location evidence="1">Cell membrane</location>
        <topology evidence="1">Multi-pass membrane protein</topology>
    </subcellularLocation>
</comment>
<keyword evidence="4 6" id="KW-1133">Transmembrane helix</keyword>
<evidence type="ECO:0000256" key="3">
    <source>
        <dbReference type="ARBA" id="ARBA00022692"/>
    </source>
</evidence>
<keyword evidence="9" id="KW-1185">Reference proteome</keyword>
<protein>
    <submittedName>
        <fullName evidence="8">ABC transporter permease</fullName>
    </submittedName>
</protein>
<evidence type="ECO:0000256" key="6">
    <source>
        <dbReference type="SAM" id="Phobius"/>
    </source>
</evidence>
<feature type="transmembrane region" description="Helical" evidence="6">
    <location>
        <begin position="248"/>
        <end position="271"/>
    </location>
</feature>
<evidence type="ECO:0000313" key="8">
    <source>
        <dbReference type="EMBL" id="MBC2398091.1"/>
    </source>
</evidence>
<evidence type="ECO:0000259" key="7">
    <source>
        <dbReference type="Pfam" id="PF12698"/>
    </source>
</evidence>
<evidence type="ECO:0000256" key="5">
    <source>
        <dbReference type="ARBA" id="ARBA00023136"/>
    </source>
</evidence>
<feature type="transmembrane region" description="Helical" evidence="6">
    <location>
        <begin position="187"/>
        <end position="212"/>
    </location>
</feature>
<dbReference type="Pfam" id="PF12698">
    <property type="entry name" value="ABC2_membrane_3"/>
    <property type="match status" value="1"/>
</dbReference>
<keyword evidence="2" id="KW-1003">Cell membrane</keyword>
<evidence type="ECO:0000256" key="2">
    <source>
        <dbReference type="ARBA" id="ARBA00022475"/>
    </source>
</evidence>
<dbReference type="GO" id="GO:0140359">
    <property type="term" value="F:ABC-type transporter activity"/>
    <property type="evidence" value="ECO:0007669"/>
    <property type="project" value="InterPro"/>
</dbReference>
<dbReference type="Proteomes" id="UP000563151">
    <property type="component" value="Unassembled WGS sequence"/>
</dbReference>
<comment type="caution">
    <text evidence="8">The sequence shown here is derived from an EMBL/GenBank/DDBJ whole genome shotgun (WGS) entry which is preliminary data.</text>
</comment>
<dbReference type="RefSeq" id="WP_035144125.1">
    <property type="nucleotide sequence ID" value="NZ_JAAZWO010000010.1"/>
</dbReference>
<feature type="transmembrane region" description="Helical" evidence="6">
    <location>
        <begin position="142"/>
        <end position="167"/>
    </location>
</feature>
<dbReference type="InterPro" id="IPR013525">
    <property type="entry name" value="ABC2_TM"/>
</dbReference>
<accession>A0A923EAE3</accession>
<keyword evidence="5 6" id="KW-0472">Membrane</keyword>
<feature type="transmembrane region" description="Helical" evidence="6">
    <location>
        <begin position="219"/>
        <end position="242"/>
    </location>
</feature>
<name>A0A923EAE3_CLOTT</name>
<dbReference type="AlphaFoldDB" id="A0A923EAE3"/>
<evidence type="ECO:0000256" key="1">
    <source>
        <dbReference type="ARBA" id="ARBA00004651"/>
    </source>
</evidence>
<sequence length="331" mass="37215">MNRMFSIFKRDLISSFREFLLIYIILIPIILAIALRFFIPSINSVSFKFAIDKNMDNKIIEQFKDYGSIELFDGREEIKGRVKKVDDVIGIMQKDKDNFIVIMEGNEKESSKFIPQQIIRSINKKSNESIVKISNIETKISLVAVYGASSIILMAIVFSGVIVGFNIIEEKELGTIGALNTTPMTSIDFILGKSIIGFILPIIESFIILWILNMMSLNIGMMIVITLTSSLISILFGFLIGVFSSNQIAGVANMKLLLILVSASYVGAILLPKSKQGFLYWSPLYWSSLGLNSVIMNTANWNDVLNYSFWILALTLVIFLVCRTKIKNTLI</sequence>
<dbReference type="EMBL" id="JAAZWO010000010">
    <property type="protein sequence ID" value="MBC2398091.1"/>
    <property type="molecule type" value="Genomic_DNA"/>
</dbReference>
<organism evidence="8 9">
    <name type="scientific">Clostridium tetanomorphum</name>
    <dbReference type="NCBI Taxonomy" id="1553"/>
    <lineage>
        <taxon>Bacteria</taxon>
        <taxon>Bacillati</taxon>
        <taxon>Bacillota</taxon>
        <taxon>Clostridia</taxon>
        <taxon>Eubacteriales</taxon>
        <taxon>Clostridiaceae</taxon>
        <taxon>Clostridium</taxon>
    </lineage>
</organism>
<evidence type="ECO:0000313" key="9">
    <source>
        <dbReference type="Proteomes" id="UP000563151"/>
    </source>
</evidence>
<feature type="transmembrane region" description="Helical" evidence="6">
    <location>
        <begin position="20"/>
        <end position="39"/>
    </location>
</feature>
<keyword evidence="3 6" id="KW-0812">Transmembrane</keyword>
<reference evidence="8 9" key="1">
    <citation type="submission" date="2020-04" db="EMBL/GenBank/DDBJ databases">
        <title>Genomic insights into acetone-butanol-ethanol (ABE) fermentation by sequencing solventogenic clostridia strains.</title>
        <authorList>
            <person name="Brown S."/>
        </authorList>
    </citation>
    <scope>NUCLEOTIDE SEQUENCE [LARGE SCALE GENOMIC DNA]</scope>
    <source>
        <strain evidence="8 9">DJ011</strain>
    </source>
</reference>
<evidence type="ECO:0000256" key="4">
    <source>
        <dbReference type="ARBA" id="ARBA00022989"/>
    </source>
</evidence>
<proteinExistence type="predicted"/>
<feature type="domain" description="ABC-2 type transporter transmembrane" evidence="7">
    <location>
        <begin position="20"/>
        <end position="321"/>
    </location>
</feature>
<gene>
    <name evidence="8" type="ORF">HGG79_09930</name>
</gene>